<reference evidence="3" key="1">
    <citation type="journal article" date="2017" name="Front. Plant Sci.">
        <title>Climate Clever Clovers: New Paradigm to Reduce the Environmental Footprint of Ruminants by Breeding Low Methanogenic Forages Utilizing Haplotype Variation.</title>
        <authorList>
            <person name="Kaur P."/>
            <person name="Appels R."/>
            <person name="Bayer P.E."/>
            <person name="Keeble-Gagnere G."/>
            <person name="Wang J."/>
            <person name="Hirakawa H."/>
            <person name="Shirasawa K."/>
            <person name="Vercoe P."/>
            <person name="Stefanova K."/>
            <person name="Durmic Z."/>
            <person name="Nichols P."/>
            <person name="Revell C."/>
            <person name="Isobe S.N."/>
            <person name="Edwards D."/>
            <person name="Erskine W."/>
        </authorList>
    </citation>
    <scope>NUCLEOTIDE SEQUENCE [LARGE SCALE GENOMIC DNA]</scope>
    <source>
        <strain evidence="3">cv. Daliak</strain>
    </source>
</reference>
<dbReference type="AlphaFoldDB" id="A0A2Z6LLV9"/>
<accession>A0A2Z6LLV9</accession>
<name>A0A2Z6LLV9_TRISU</name>
<dbReference type="Proteomes" id="UP000242715">
    <property type="component" value="Unassembled WGS sequence"/>
</dbReference>
<dbReference type="EMBL" id="DF973190">
    <property type="protein sequence ID" value="GAU18942.1"/>
    <property type="molecule type" value="Genomic_DNA"/>
</dbReference>
<keyword evidence="3" id="KW-1185">Reference proteome</keyword>
<proteinExistence type="predicted"/>
<evidence type="ECO:0000313" key="2">
    <source>
        <dbReference type="EMBL" id="GAU18942.1"/>
    </source>
</evidence>
<gene>
    <name evidence="2" type="ORF">TSUD_229320</name>
</gene>
<sequence length="65" mass="6985">MDCYAQDGGDRNSSSVKKISRPARKSSCKGAVLSHLSGTLFPFANHPHELVSATVLVTKGTKMCY</sequence>
<evidence type="ECO:0000256" key="1">
    <source>
        <dbReference type="SAM" id="MobiDB-lite"/>
    </source>
</evidence>
<protein>
    <submittedName>
        <fullName evidence="2">Uncharacterized protein</fullName>
    </submittedName>
</protein>
<organism evidence="2 3">
    <name type="scientific">Trifolium subterraneum</name>
    <name type="common">Subterranean clover</name>
    <dbReference type="NCBI Taxonomy" id="3900"/>
    <lineage>
        <taxon>Eukaryota</taxon>
        <taxon>Viridiplantae</taxon>
        <taxon>Streptophyta</taxon>
        <taxon>Embryophyta</taxon>
        <taxon>Tracheophyta</taxon>
        <taxon>Spermatophyta</taxon>
        <taxon>Magnoliopsida</taxon>
        <taxon>eudicotyledons</taxon>
        <taxon>Gunneridae</taxon>
        <taxon>Pentapetalae</taxon>
        <taxon>rosids</taxon>
        <taxon>fabids</taxon>
        <taxon>Fabales</taxon>
        <taxon>Fabaceae</taxon>
        <taxon>Papilionoideae</taxon>
        <taxon>50 kb inversion clade</taxon>
        <taxon>NPAAA clade</taxon>
        <taxon>Hologalegina</taxon>
        <taxon>IRL clade</taxon>
        <taxon>Trifolieae</taxon>
        <taxon>Trifolium</taxon>
    </lineage>
</organism>
<evidence type="ECO:0000313" key="3">
    <source>
        <dbReference type="Proteomes" id="UP000242715"/>
    </source>
</evidence>
<feature type="region of interest" description="Disordered" evidence="1">
    <location>
        <begin position="1"/>
        <end position="24"/>
    </location>
</feature>